<feature type="chain" id="PRO_5046085098" evidence="1">
    <location>
        <begin position="37"/>
        <end position="154"/>
    </location>
</feature>
<sequence>MSTFVSHRMRARVVGLLMVLVSAAALVVATGAPAGAAACATNAHVYANGGFVKYETDPIDGPVGTIYVPYYGVVRFGGNGLKQGEDPFWDVYRESNGAYVATFVGTRTRSNCVSNEIEILARATPGNYIVRATYEPGNSGGVVRNQAHVRLIVY</sequence>
<protein>
    <submittedName>
        <fullName evidence="2">Uncharacterized protein</fullName>
    </submittedName>
</protein>
<evidence type="ECO:0000256" key="1">
    <source>
        <dbReference type="SAM" id="SignalP"/>
    </source>
</evidence>
<reference evidence="3" key="1">
    <citation type="journal article" date="2019" name="Int. J. Syst. Evol. Microbiol.">
        <title>The Global Catalogue of Microorganisms (GCM) 10K type strain sequencing project: providing services to taxonomists for standard genome sequencing and annotation.</title>
        <authorList>
            <consortium name="The Broad Institute Genomics Platform"/>
            <consortium name="The Broad Institute Genome Sequencing Center for Infectious Disease"/>
            <person name="Wu L."/>
            <person name="Ma J."/>
        </authorList>
    </citation>
    <scope>NUCLEOTIDE SEQUENCE [LARGE SCALE GENOMIC DNA]</scope>
    <source>
        <strain evidence="3">CGMCC 4.7132</strain>
    </source>
</reference>
<feature type="signal peptide" evidence="1">
    <location>
        <begin position="1"/>
        <end position="36"/>
    </location>
</feature>
<dbReference type="RefSeq" id="WP_380840146.1">
    <property type="nucleotide sequence ID" value="NZ_JBHSFP010000006.1"/>
</dbReference>
<dbReference type="EMBL" id="JBHSFP010000006">
    <property type="protein sequence ID" value="MFC4531522.1"/>
    <property type="molecule type" value="Genomic_DNA"/>
</dbReference>
<accession>A0ABV9CFT2</accession>
<proteinExistence type="predicted"/>
<keyword evidence="3" id="KW-1185">Reference proteome</keyword>
<name>A0ABV9CFT2_9ACTN</name>
<organism evidence="2 3">
    <name type="scientific">Sphaerisporangium dianthi</name>
    <dbReference type="NCBI Taxonomy" id="1436120"/>
    <lineage>
        <taxon>Bacteria</taxon>
        <taxon>Bacillati</taxon>
        <taxon>Actinomycetota</taxon>
        <taxon>Actinomycetes</taxon>
        <taxon>Streptosporangiales</taxon>
        <taxon>Streptosporangiaceae</taxon>
        <taxon>Sphaerisporangium</taxon>
    </lineage>
</organism>
<comment type="caution">
    <text evidence="2">The sequence shown here is derived from an EMBL/GenBank/DDBJ whole genome shotgun (WGS) entry which is preliminary data.</text>
</comment>
<keyword evidence="1" id="KW-0732">Signal</keyword>
<evidence type="ECO:0000313" key="3">
    <source>
        <dbReference type="Proteomes" id="UP001596004"/>
    </source>
</evidence>
<evidence type="ECO:0000313" key="2">
    <source>
        <dbReference type="EMBL" id="MFC4531522.1"/>
    </source>
</evidence>
<gene>
    <name evidence="2" type="ORF">ACFO60_12165</name>
</gene>
<dbReference type="Proteomes" id="UP001596004">
    <property type="component" value="Unassembled WGS sequence"/>
</dbReference>